<dbReference type="Gene3D" id="1.10.3470.10">
    <property type="entry name" value="ABC transporter involved in vitamin B12 uptake, BtuC"/>
    <property type="match status" value="1"/>
</dbReference>
<keyword evidence="4" id="KW-0997">Cell inner membrane</keyword>
<feature type="transmembrane region" description="Helical" evidence="9">
    <location>
        <begin position="237"/>
        <end position="255"/>
    </location>
</feature>
<feature type="transmembrane region" description="Helical" evidence="9">
    <location>
        <begin position="270"/>
        <end position="288"/>
    </location>
</feature>
<comment type="caution">
    <text evidence="10">The sequence shown here is derived from an EMBL/GenBank/DDBJ whole genome shotgun (WGS) entry which is preliminary data.</text>
</comment>
<feature type="transmembrane region" description="Helical" evidence="9">
    <location>
        <begin position="109"/>
        <end position="131"/>
    </location>
</feature>
<comment type="subcellular location">
    <subcellularLocation>
        <location evidence="1">Cell membrane</location>
        <topology evidence="1">Multi-pass membrane protein</topology>
    </subcellularLocation>
</comment>
<reference evidence="10 11" key="1">
    <citation type="submission" date="2024-11" db="EMBL/GenBank/DDBJ databases">
        <authorList>
            <person name="Heng Y.C."/>
            <person name="Lim A.C.H."/>
            <person name="Lee J.K.Y."/>
            <person name="Kittelmann S."/>
        </authorList>
    </citation>
    <scope>NUCLEOTIDE SEQUENCE [LARGE SCALE GENOMIC DNA]</scope>
    <source>
        <strain evidence="10 11">WILCCON 0185</strain>
    </source>
</reference>
<evidence type="ECO:0000256" key="7">
    <source>
        <dbReference type="ARBA" id="ARBA00023136"/>
    </source>
</evidence>
<proteinExistence type="predicted"/>
<dbReference type="InterPro" id="IPR001851">
    <property type="entry name" value="ABC_transp_permease"/>
</dbReference>
<dbReference type="Proteomes" id="UP001623591">
    <property type="component" value="Unassembled WGS sequence"/>
</dbReference>
<evidence type="ECO:0000256" key="6">
    <source>
        <dbReference type="ARBA" id="ARBA00022989"/>
    </source>
</evidence>
<feature type="transmembrane region" description="Helical" evidence="9">
    <location>
        <begin position="27"/>
        <end position="49"/>
    </location>
</feature>
<evidence type="ECO:0000256" key="8">
    <source>
        <dbReference type="ARBA" id="ARBA00039381"/>
    </source>
</evidence>
<dbReference type="InterPro" id="IPR037294">
    <property type="entry name" value="ABC_BtuC-like"/>
</dbReference>
<evidence type="ECO:0000256" key="5">
    <source>
        <dbReference type="ARBA" id="ARBA00022692"/>
    </source>
</evidence>
<keyword evidence="3" id="KW-1003">Cell membrane</keyword>
<dbReference type="PANTHER" id="PTHR32196">
    <property type="entry name" value="ABC TRANSPORTER PERMEASE PROTEIN YPHD-RELATED-RELATED"/>
    <property type="match status" value="1"/>
</dbReference>
<feature type="transmembrane region" description="Helical" evidence="9">
    <location>
        <begin position="86"/>
        <end position="103"/>
    </location>
</feature>
<keyword evidence="2" id="KW-0813">Transport</keyword>
<evidence type="ECO:0000256" key="3">
    <source>
        <dbReference type="ARBA" id="ARBA00022475"/>
    </source>
</evidence>
<feature type="transmembrane region" description="Helical" evidence="9">
    <location>
        <begin position="295"/>
        <end position="314"/>
    </location>
</feature>
<protein>
    <recommendedName>
        <fullName evidence="8">Autoinducer 2 import system permease protein LsrD</fullName>
    </recommendedName>
</protein>
<dbReference type="CDD" id="cd06579">
    <property type="entry name" value="TM_PBP1_transp_AraH_like"/>
    <property type="match status" value="1"/>
</dbReference>
<evidence type="ECO:0000256" key="1">
    <source>
        <dbReference type="ARBA" id="ARBA00004651"/>
    </source>
</evidence>
<evidence type="ECO:0000313" key="10">
    <source>
        <dbReference type="EMBL" id="MFL0247698.1"/>
    </source>
</evidence>
<name>A0ABW8T5G5_9CLOT</name>
<feature type="transmembrane region" description="Helical" evidence="9">
    <location>
        <begin position="138"/>
        <end position="157"/>
    </location>
</feature>
<organism evidence="10 11">
    <name type="scientific">Candidatus Clostridium stratigraminis</name>
    <dbReference type="NCBI Taxonomy" id="3381661"/>
    <lineage>
        <taxon>Bacteria</taxon>
        <taxon>Bacillati</taxon>
        <taxon>Bacillota</taxon>
        <taxon>Clostridia</taxon>
        <taxon>Eubacteriales</taxon>
        <taxon>Clostridiaceae</taxon>
        <taxon>Clostridium</taxon>
    </lineage>
</organism>
<feature type="transmembrane region" description="Helical" evidence="9">
    <location>
        <begin position="61"/>
        <end position="79"/>
    </location>
</feature>
<keyword evidence="5 9" id="KW-0812">Transmembrane</keyword>
<keyword evidence="11" id="KW-1185">Reference proteome</keyword>
<sequence length="342" mass="36923">MSEESKSPQKLAPKADKELNVNRIFKFIWLNYNYIIIFIAIFIAFLIVNGKETTWTSITNILLHSAILGTIALGMGLIVLTGDIDLSVGSSFVLIGGITIVFYNISGSIFLTVICAVLLGIICGFINGLLVGKLKMPSFIVTLATMLIFRSISQYMMNEMGETRYRIDAAKVSYNSLFSFGNGSVLTISNIAIVFLIAGIMVIYLTTSMKFGKKVYAIGSNERAAKLAGVNVDWTRILVFIICGLLVGLAAFLKIAKDTSFDPATSGKNFELYAISAVVIGGISMAGGKGRITGIIFGTMSFTIIDKIITALGMNALLNDSVKGIILLIAVGLQMIKRRSNT</sequence>
<evidence type="ECO:0000313" key="11">
    <source>
        <dbReference type="Proteomes" id="UP001623591"/>
    </source>
</evidence>
<dbReference type="PANTHER" id="PTHR32196:SF71">
    <property type="entry name" value="AUTOINDUCER 2 IMPORT SYSTEM PERMEASE PROTEIN LSRD"/>
    <property type="match status" value="1"/>
</dbReference>
<gene>
    <name evidence="10" type="ORF">ACJDUG_12025</name>
</gene>
<keyword evidence="7 9" id="KW-0472">Membrane</keyword>
<evidence type="ECO:0000256" key="2">
    <source>
        <dbReference type="ARBA" id="ARBA00022448"/>
    </source>
</evidence>
<dbReference type="Pfam" id="PF02653">
    <property type="entry name" value="BPD_transp_2"/>
    <property type="match status" value="1"/>
</dbReference>
<evidence type="ECO:0000256" key="9">
    <source>
        <dbReference type="SAM" id="Phobius"/>
    </source>
</evidence>
<feature type="transmembrane region" description="Helical" evidence="9">
    <location>
        <begin position="177"/>
        <end position="205"/>
    </location>
</feature>
<accession>A0ABW8T5G5</accession>
<dbReference type="EMBL" id="JBJHZZ010000008">
    <property type="protein sequence ID" value="MFL0247698.1"/>
    <property type="molecule type" value="Genomic_DNA"/>
</dbReference>
<dbReference type="RefSeq" id="WP_406770128.1">
    <property type="nucleotide sequence ID" value="NZ_JBJHZZ010000008.1"/>
</dbReference>
<keyword evidence="6 9" id="KW-1133">Transmembrane helix</keyword>
<evidence type="ECO:0000256" key="4">
    <source>
        <dbReference type="ARBA" id="ARBA00022519"/>
    </source>
</evidence>